<accession>A0A426X1F8</accession>
<sequence length="209" mass="23507">MHVGCHPPLRASFVPILALFHLQDLRRKKHRIKVRTVYIDEIVVTIEMRTPKQVAATTMATSLKDLTMAHQSLYLQLDSTTEKPPPKPVIGSLLDLATPSLLAKMRISRCTYAYINAVVHSQPNGRHGSCVMQCLRTGKSRRNMKKMIEALKRECAALAFGLEMRAVTTSLSRTEVPPLPKALSLSRCRCYPCKVFEVFLLVYPCQSSK</sequence>
<dbReference type="EMBL" id="AMZH03029359">
    <property type="protein sequence ID" value="RRT33306.1"/>
    <property type="molecule type" value="Genomic_DNA"/>
</dbReference>
<gene>
    <name evidence="1" type="ORF">B296_00056019</name>
</gene>
<dbReference type="Proteomes" id="UP000287651">
    <property type="component" value="Unassembled WGS sequence"/>
</dbReference>
<organism evidence="1 2">
    <name type="scientific">Ensete ventricosum</name>
    <name type="common">Abyssinian banana</name>
    <name type="synonym">Musa ensete</name>
    <dbReference type="NCBI Taxonomy" id="4639"/>
    <lineage>
        <taxon>Eukaryota</taxon>
        <taxon>Viridiplantae</taxon>
        <taxon>Streptophyta</taxon>
        <taxon>Embryophyta</taxon>
        <taxon>Tracheophyta</taxon>
        <taxon>Spermatophyta</taxon>
        <taxon>Magnoliopsida</taxon>
        <taxon>Liliopsida</taxon>
        <taxon>Zingiberales</taxon>
        <taxon>Musaceae</taxon>
        <taxon>Ensete</taxon>
    </lineage>
</organism>
<dbReference type="AlphaFoldDB" id="A0A426X1F8"/>
<reference evidence="1 2" key="1">
    <citation type="journal article" date="2014" name="Agronomy (Basel)">
        <title>A Draft Genome Sequence for Ensete ventricosum, the Drought-Tolerant Tree Against Hunger.</title>
        <authorList>
            <person name="Harrison J."/>
            <person name="Moore K.A."/>
            <person name="Paszkiewicz K."/>
            <person name="Jones T."/>
            <person name="Grant M."/>
            <person name="Ambacheew D."/>
            <person name="Muzemil S."/>
            <person name="Studholme D.J."/>
        </authorList>
    </citation>
    <scope>NUCLEOTIDE SEQUENCE [LARGE SCALE GENOMIC DNA]</scope>
</reference>
<evidence type="ECO:0000313" key="2">
    <source>
        <dbReference type="Proteomes" id="UP000287651"/>
    </source>
</evidence>
<name>A0A426X1F8_ENSVE</name>
<protein>
    <submittedName>
        <fullName evidence="1">Uncharacterized protein</fullName>
    </submittedName>
</protein>
<evidence type="ECO:0000313" key="1">
    <source>
        <dbReference type="EMBL" id="RRT33306.1"/>
    </source>
</evidence>
<proteinExistence type="predicted"/>
<comment type="caution">
    <text evidence="1">The sequence shown here is derived from an EMBL/GenBank/DDBJ whole genome shotgun (WGS) entry which is preliminary data.</text>
</comment>